<dbReference type="OrthoDB" id="5015507at2"/>
<dbReference type="Gene3D" id="3.40.50.300">
    <property type="entry name" value="P-loop containing nucleotide triphosphate hydrolases"/>
    <property type="match status" value="1"/>
</dbReference>
<evidence type="ECO:0000313" key="2">
    <source>
        <dbReference type="Proteomes" id="UP000000322"/>
    </source>
</evidence>
<dbReference type="InterPro" id="IPR027417">
    <property type="entry name" value="P-loop_NTPase"/>
</dbReference>
<evidence type="ECO:0008006" key="3">
    <source>
        <dbReference type="Google" id="ProtNLM"/>
    </source>
</evidence>
<dbReference type="AlphaFoldDB" id="D1BKA0"/>
<protein>
    <recommendedName>
        <fullName evidence="3">ATPase involved in chromosome partitioning</fullName>
    </recommendedName>
</protein>
<dbReference type="RefSeq" id="WP_012865446.1">
    <property type="nucleotide sequence ID" value="NC_013521.1"/>
</dbReference>
<dbReference type="STRING" id="446469.Sked_04100"/>
<organism evidence="1 2">
    <name type="scientific">Sanguibacter keddieii (strain ATCC 51767 / DSM 10542 / NCFB 3025 / ST-74)</name>
    <dbReference type="NCBI Taxonomy" id="446469"/>
    <lineage>
        <taxon>Bacteria</taxon>
        <taxon>Bacillati</taxon>
        <taxon>Actinomycetota</taxon>
        <taxon>Actinomycetes</taxon>
        <taxon>Micrococcales</taxon>
        <taxon>Sanguibacteraceae</taxon>
        <taxon>Sanguibacter</taxon>
    </lineage>
</organism>
<evidence type="ECO:0000313" key="1">
    <source>
        <dbReference type="EMBL" id="ACZ20377.1"/>
    </source>
</evidence>
<dbReference type="HOGENOM" id="CLU_959397_0_0_11"/>
<dbReference type="EMBL" id="CP001819">
    <property type="protein sequence ID" value="ACZ20377.1"/>
    <property type="molecule type" value="Genomic_DNA"/>
</dbReference>
<sequence length="290" mass="28918">MVTARPRTRPGRLQAAAETARAAVLGTASTGRRLRAVDESVRGPVGTSRRLTVLSADGGVGGTTLAAVAAGLYASRRSGPVLGVDLARGPAGLAARSGVDAPVGLDMLRSRPAVTSLAAARDGIPLAPSGAWVAGSGEAEGASWPGSVPDWQQVLAAVGRFFEVVVTDAGRRTPNDAVALAAGSHATAVVVRPDVASVDAGRALLAAVTEGAPGARALLVVVATGGRTPDAPGVRGAGLDRALHVPHDRAAARSLAGPLSGLGLTTRLALGEVAARLLDDARRRPTEVPA</sequence>
<keyword evidence="2" id="KW-1185">Reference proteome</keyword>
<reference evidence="1 2" key="1">
    <citation type="journal article" date="2009" name="Stand. Genomic Sci.">
        <title>Complete genome sequence of Sanguibacter keddieii type strain (ST-74).</title>
        <authorList>
            <person name="Ivanova N."/>
            <person name="Sikorski J."/>
            <person name="Sims D."/>
            <person name="Brettin T."/>
            <person name="Detter J.C."/>
            <person name="Han C."/>
            <person name="Lapidus A."/>
            <person name="Copeland A."/>
            <person name="Glavina Del Rio T."/>
            <person name="Nolan M."/>
            <person name="Chen F."/>
            <person name="Lucas S."/>
            <person name="Tice H."/>
            <person name="Cheng J.F."/>
            <person name="Bruce D."/>
            <person name="Goodwin L."/>
            <person name="Pitluck S."/>
            <person name="Pati A."/>
            <person name="Mavromatis K."/>
            <person name="Chen A."/>
            <person name="Palaniappan K."/>
            <person name="D'haeseleer P."/>
            <person name="Chain P."/>
            <person name="Bristow J."/>
            <person name="Eisen J.A."/>
            <person name="Markowitz V."/>
            <person name="Hugenholtz P."/>
            <person name="Goker M."/>
            <person name="Pukall R."/>
            <person name="Klenk H.P."/>
            <person name="Kyrpides N.C."/>
        </authorList>
    </citation>
    <scope>NUCLEOTIDE SEQUENCE [LARGE SCALE GENOMIC DNA]</scope>
    <source>
        <strain evidence="2">ATCC 51767 / DSM 10542 / NCFB 3025 / ST-74</strain>
    </source>
</reference>
<dbReference type="SUPFAM" id="SSF52540">
    <property type="entry name" value="P-loop containing nucleoside triphosphate hydrolases"/>
    <property type="match status" value="1"/>
</dbReference>
<gene>
    <name evidence="1" type="ordered locus">Sked_04100</name>
</gene>
<accession>D1BKA0</accession>
<dbReference type="KEGG" id="ske:Sked_04100"/>
<proteinExistence type="predicted"/>
<dbReference type="Proteomes" id="UP000000322">
    <property type="component" value="Chromosome"/>
</dbReference>
<name>D1BKA0_SANKS</name>
<dbReference type="eggNOG" id="COG0455">
    <property type="taxonomic scope" value="Bacteria"/>
</dbReference>